<reference evidence="7" key="1">
    <citation type="submission" date="2025-08" db="UniProtKB">
        <authorList>
            <consortium name="RefSeq"/>
        </authorList>
    </citation>
    <scope>IDENTIFICATION</scope>
    <source>
        <tissue evidence="7">Silk gland</tissue>
    </source>
</reference>
<evidence type="ECO:0000313" key="6">
    <source>
        <dbReference type="Proteomes" id="UP000504629"/>
    </source>
</evidence>
<keyword evidence="3" id="KW-0722">Serine protease inhibitor</keyword>
<dbReference type="InterPro" id="IPR042185">
    <property type="entry name" value="Serpin_sf_2"/>
</dbReference>
<gene>
    <name evidence="7" type="primary">LOC114245885</name>
</gene>
<evidence type="ECO:0000259" key="5">
    <source>
        <dbReference type="SMART" id="SM00093"/>
    </source>
</evidence>
<dbReference type="SUPFAM" id="SSF56574">
    <property type="entry name" value="Serpins"/>
    <property type="match status" value="1"/>
</dbReference>
<dbReference type="Gene3D" id="3.30.497.10">
    <property type="entry name" value="Antithrombin, subunit I, domain 2"/>
    <property type="match status" value="1"/>
</dbReference>
<evidence type="ECO:0000256" key="3">
    <source>
        <dbReference type="ARBA" id="ARBA00022900"/>
    </source>
</evidence>
<organism evidence="6 7">
    <name type="scientific">Bombyx mandarina</name>
    <name type="common">Wild silk moth</name>
    <name type="synonym">Wild silkworm</name>
    <dbReference type="NCBI Taxonomy" id="7092"/>
    <lineage>
        <taxon>Eukaryota</taxon>
        <taxon>Metazoa</taxon>
        <taxon>Ecdysozoa</taxon>
        <taxon>Arthropoda</taxon>
        <taxon>Hexapoda</taxon>
        <taxon>Insecta</taxon>
        <taxon>Pterygota</taxon>
        <taxon>Neoptera</taxon>
        <taxon>Endopterygota</taxon>
        <taxon>Lepidoptera</taxon>
        <taxon>Glossata</taxon>
        <taxon>Ditrysia</taxon>
        <taxon>Bombycoidea</taxon>
        <taxon>Bombycidae</taxon>
        <taxon>Bombycinae</taxon>
        <taxon>Bombyx</taxon>
    </lineage>
</organism>
<evidence type="ECO:0000256" key="1">
    <source>
        <dbReference type="ARBA" id="ARBA00009500"/>
    </source>
</evidence>
<keyword evidence="2" id="KW-0646">Protease inhibitor</keyword>
<feature type="domain" description="Serpin" evidence="5">
    <location>
        <begin position="66"/>
        <end position="396"/>
    </location>
</feature>
<name>A0A6J2JWR4_BOMMA</name>
<dbReference type="GeneID" id="114245885"/>
<evidence type="ECO:0000256" key="2">
    <source>
        <dbReference type="ARBA" id="ARBA00022690"/>
    </source>
</evidence>
<dbReference type="OrthoDB" id="671595at2759"/>
<dbReference type="GO" id="GO:0005615">
    <property type="term" value="C:extracellular space"/>
    <property type="evidence" value="ECO:0007669"/>
    <property type="project" value="InterPro"/>
</dbReference>
<dbReference type="PANTHER" id="PTHR11461:SF211">
    <property type="entry name" value="GH10112P-RELATED"/>
    <property type="match status" value="1"/>
</dbReference>
<dbReference type="Gene3D" id="2.30.39.10">
    <property type="entry name" value="Alpha-1-antitrypsin, domain 1"/>
    <property type="match status" value="1"/>
</dbReference>
<dbReference type="SMART" id="SM00093">
    <property type="entry name" value="SERPIN"/>
    <property type="match status" value="1"/>
</dbReference>
<sequence length="410" mass="45855">MHLTSGRTRAVLRVILACGYFLYYLPLSESVRDIDAENRLAFESNKITGETLYQGAKRNPGQIYTTAIFPLLATTAQLALFSEGKTYENLLSFLNLKDKNEIRIIFPTFIEILFNKDRIGSPTLNLNMYSDTSNRLSPTFIDTYNKTFGGKARTVDYSDTVKAANEINDEVENEGDFNNIISSKVIKKGAGLSFISSYALTIMYSDKFKFINEKTINFKSGNKVINIPGITGEGVVKYADIKSIDAKTIELESKSGLYSYIMVLPNKHDGLLEVLDKLCDSTAFQEILDRGQEVCAKLSIPAGDLIAKCDLGNIAKESNLLRDIFEEGKLELQGVSHKYNKTYVTSILHEVHLKPGPIIYDEPRELCSMPQIELEINRPHLFYVTFTQKVGPIRTPIVGVVFDITGTTSN</sequence>
<proteinExistence type="inferred from homology"/>
<evidence type="ECO:0000313" key="7">
    <source>
        <dbReference type="RefSeq" id="XP_028033995.1"/>
    </source>
</evidence>
<dbReference type="KEGG" id="bman:114245885"/>
<accession>A0A6J2JWR4</accession>
<keyword evidence="6" id="KW-1185">Reference proteome</keyword>
<dbReference type="PANTHER" id="PTHR11461">
    <property type="entry name" value="SERINE PROTEASE INHIBITOR, SERPIN"/>
    <property type="match status" value="1"/>
</dbReference>
<dbReference type="InterPro" id="IPR036186">
    <property type="entry name" value="Serpin_sf"/>
</dbReference>
<comment type="similarity">
    <text evidence="1 4">Belongs to the serpin family.</text>
</comment>
<dbReference type="AlphaFoldDB" id="A0A6J2JWR4"/>
<dbReference type="Pfam" id="PF00079">
    <property type="entry name" value="Serpin"/>
    <property type="match status" value="1"/>
</dbReference>
<dbReference type="Proteomes" id="UP000504629">
    <property type="component" value="Unplaced"/>
</dbReference>
<dbReference type="InterPro" id="IPR000215">
    <property type="entry name" value="Serpin_fam"/>
</dbReference>
<protein>
    <submittedName>
        <fullName evidence="7">Alaserpin-like</fullName>
    </submittedName>
</protein>
<dbReference type="RefSeq" id="XP_028033995.1">
    <property type="nucleotide sequence ID" value="XM_028178194.1"/>
</dbReference>
<dbReference type="InterPro" id="IPR023796">
    <property type="entry name" value="Serpin_dom"/>
</dbReference>
<dbReference type="GO" id="GO:0004867">
    <property type="term" value="F:serine-type endopeptidase inhibitor activity"/>
    <property type="evidence" value="ECO:0007669"/>
    <property type="project" value="UniProtKB-KW"/>
</dbReference>
<dbReference type="InterPro" id="IPR042178">
    <property type="entry name" value="Serpin_sf_1"/>
</dbReference>
<evidence type="ECO:0000256" key="4">
    <source>
        <dbReference type="RuleBase" id="RU000411"/>
    </source>
</evidence>